<keyword evidence="5" id="KW-0539">Nucleus</keyword>
<feature type="coiled-coil region" evidence="6">
    <location>
        <begin position="129"/>
        <end position="156"/>
    </location>
</feature>
<dbReference type="EMBL" id="JAMFTS010000004">
    <property type="protein sequence ID" value="KAJ4757790.1"/>
    <property type="molecule type" value="Genomic_DNA"/>
</dbReference>
<dbReference type="GO" id="GO:0005634">
    <property type="term" value="C:nucleus"/>
    <property type="evidence" value="ECO:0007669"/>
    <property type="project" value="UniProtKB-SubCell"/>
</dbReference>
<dbReference type="PROSITE" id="PS50066">
    <property type="entry name" value="MADS_BOX_2"/>
    <property type="match status" value="1"/>
</dbReference>
<keyword evidence="9" id="KW-1185">Reference proteome</keyword>
<dbReference type="PANTHER" id="PTHR11945">
    <property type="entry name" value="MADS BOX PROTEIN"/>
    <property type="match status" value="1"/>
</dbReference>
<dbReference type="InterPro" id="IPR002100">
    <property type="entry name" value="TF_MADSbox"/>
</dbReference>
<evidence type="ECO:0000256" key="2">
    <source>
        <dbReference type="ARBA" id="ARBA00023015"/>
    </source>
</evidence>
<organism evidence="8 9">
    <name type="scientific">Rhynchospora pubera</name>
    <dbReference type="NCBI Taxonomy" id="906938"/>
    <lineage>
        <taxon>Eukaryota</taxon>
        <taxon>Viridiplantae</taxon>
        <taxon>Streptophyta</taxon>
        <taxon>Embryophyta</taxon>
        <taxon>Tracheophyta</taxon>
        <taxon>Spermatophyta</taxon>
        <taxon>Magnoliopsida</taxon>
        <taxon>Liliopsida</taxon>
        <taxon>Poales</taxon>
        <taxon>Cyperaceae</taxon>
        <taxon>Cyperoideae</taxon>
        <taxon>Rhynchosporeae</taxon>
        <taxon>Rhynchospora</taxon>
    </lineage>
</organism>
<dbReference type="PANTHER" id="PTHR11945:SF629">
    <property type="entry name" value="OS02G0164450 PROTEIN"/>
    <property type="match status" value="1"/>
</dbReference>
<proteinExistence type="predicted"/>
<gene>
    <name evidence="8" type="ORF">LUZ62_068165</name>
</gene>
<dbReference type="AlphaFoldDB" id="A0AAV8CPJ4"/>
<name>A0AAV8CPJ4_9POAL</name>
<evidence type="ECO:0000256" key="4">
    <source>
        <dbReference type="ARBA" id="ARBA00023163"/>
    </source>
</evidence>
<evidence type="ECO:0000259" key="7">
    <source>
        <dbReference type="PROSITE" id="PS50066"/>
    </source>
</evidence>
<protein>
    <submittedName>
        <fullName evidence="8">Agamous-like MADS-box protein AGL61</fullName>
    </submittedName>
</protein>
<dbReference type="GO" id="GO:0046983">
    <property type="term" value="F:protein dimerization activity"/>
    <property type="evidence" value="ECO:0007669"/>
    <property type="project" value="InterPro"/>
</dbReference>
<dbReference type="Pfam" id="PF00319">
    <property type="entry name" value="SRF-TF"/>
    <property type="match status" value="1"/>
</dbReference>
<feature type="domain" description="MADS-box" evidence="7">
    <location>
        <begin position="34"/>
        <end position="94"/>
    </location>
</feature>
<evidence type="ECO:0000256" key="3">
    <source>
        <dbReference type="ARBA" id="ARBA00023125"/>
    </source>
</evidence>
<accession>A0AAV8CPJ4</accession>
<dbReference type="Proteomes" id="UP001140206">
    <property type="component" value="Chromosome 4"/>
</dbReference>
<evidence type="ECO:0000313" key="8">
    <source>
        <dbReference type="EMBL" id="KAJ4757790.1"/>
    </source>
</evidence>
<dbReference type="GO" id="GO:0045944">
    <property type="term" value="P:positive regulation of transcription by RNA polymerase II"/>
    <property type="evidence" value="ECO:0007669"/>
    <property type="project" value="InterPro"/>
</dbReference>
<evidence type="ECO:0000256" key="1">
    <source>
        <dbReference type="ARBA" id="ARBA00004123"/>
    </source>
</evidence>
<keyword evidence="6" id="KW-0175">Coiled coil</keyword>
<keyword evidence="4" id="KW-0804">Transcription</keyword>
<dbReference type="SMART" id="SM00432">
    <property type="entry name" value="MADS"/>
    <property type="match status" value="1"/>
</dbReference>
<dbReference type="GO" id="GO:0000981">
    <property type="term" value="F:DNA-binding transcription factor activity, RNA polymerase II-specific"/>
    <property type="evidence" value="ECO:0007669"/>
    <property type="project" value="TreeGrafter"/>
</dbReference>
<keyword evidence="3" id="KW-0238">DNA-binding</keyword>
<dbReference type="InterPro" id="IPR036879">
    <property type="entry name" value="TF_MADSbox_sf"/>
</dbReference>
<comment type="caution">
    <text evidence="8">The sequence shown here is derived from an EMBL/GenBank/DDBJ whole genome shotgun (WGS) entry which is preliminary data.</text>
</comment>
<dbReference type="SUPFAM" id="SSF55455">
    <property type="entry name" value="SRF-like"/>
    <property type="match status" value="1"/>
</dbReference>
<dbReference type="PRINTS" id="PR00404">
    <property type="entry name" value="MADSDOMAIN"/>
</dbReference>
<dbReference type="Gene3D" id="3.40.1810.10">
    <property type="entry name" value="Transcription factor, MADS-box"/>
    <property type="match status" value="1"/>
</dbReference>
<dbReference type="FunFam" id="3.40.1810.10:FF:000006">
    <property type="entry name" value="Agamous-like MADS-box protein AGL62"/>
    <property type="match status" value="1"/>
</dbReference>
<comment type="subcellular location">
    <subcellularLocation>
        <location evidence="1">Nucleus</location>
    </subcellularLocation>
</comment>
<evidence type="ECO:0000256" key="5">
    <source>
        <dbReference type="ARBA" id="ARBA00023242"/>
    </source>
</evidence>
<keyword evidence="2" id="KW-0805">Transcription regulation</keyword>
<dbReference type="GO" id="GO:0000978">
    <property type="term" value="F:RNA polymerase II cis-regulatory region sequence-specific DNA binding"/>
    <property type="evidence" value="ECO:0007669"/>
    <property type="project" value="TreeGrafter"/>
</dbReference>
<dbReference type="InterPro" id="IPR033896">
    <property type="entry name" value="MEF2-like_N"/>
</dbReference>
<sequence length="224" mass="24831">MEEINASAATKIPVASSSHVIKKEAQSNGQKKSMGRQKIAIERIQKEDARQVCFSKRRVGLFKKAHELSVLCGVHLAVLVFSPAKKPFSFGHPSVPQVIERFLASQSSNKSDLPLPAQYRIMPPSRDANAALNREMADLKALLEASRKRKQILESTLRPMKPSISDADVADLGLADLCMLKGRLNRVCTDLEAYKERLVLDAGIMPYRDGLEYKDPVSMARDVS</sequence>
<dbReference type="CDD" id="cd00265">
    <property type="entry name" value="MADS_MEF2_like"/>
    <property type="match status" value="1"/>
</dbReference>
<reference evidence="8" key="1">
    <citation type="submission" date="2022-08" db="EMBL/GenBank/DDBJ databases">
        <authorList>
            <person name="Marques A."/>
        </authorList>
    </citation>
    <scope>NUCLEOTIDE SEQUENCE</scope>
    <source>
        <strain evidence="8">RhyPub2mFocal</strain>
        <tissue evidence="8">Leaves</tissue>
    </source>
</reference>
<evidence type="ECO:0000313" key="9">
    <source>
        <dbReference type="Proteomes" id="UP001140206"/>
    </source>
</evidence>
<evidence type="ECO:0000256" key="6">
    <source>
        <dbReference type="SAM" id="Coils"/>
    </source>
</evidence>